<gene>
    <name evidence="6" type="primary">PLEST011202</name>
    <name evidence="6" type="ORF">PLESTB_001957200</name>
</gene>
<protein>
    <recommendedName>
        <fullName evidence="5">PPPDE domain-containing protein</fullName>
    </recommendedName>
</protein>
<comment type="similarity">
    <text evidence="1">Belongs to the DeSI family.</text>
</comment>
<dbReference type="InterPro" id="IPR042266">
    <property type="entry name" value="PPPDE_sf"/>
</dbReference>
<sequence length="212" mass="22509">MSDGEKVLLYVYDLTNGLARSLSPMLLGRQVDAIYHTGVVVGGVEYFFGGGVQRCIAGQTPFGAPLRTVELGVTHIPKDVREEMLADLSTRFMPQDYNLITKNCNHFSNAWSELLTGNPIPVGRVRQPGAADSAVTPGSDAAADDGADGAAVRQRDSDRLPGTITRKPVAASGCGSQQAAGRCRCCCHCRFACAGGWPGAVWRGTCRARPLP</sequence>
<evidence type="ECO:0000256" key="2">
    <source>
        <dbReference type="ARBA" id="ARBA00022670"/>
    </source>
</evidence>
<dbReference type="AlphaFoldDB" id="A0A9W6C3U5"/>
<dbReference type="PANTHER" id="PTHR12378:SF7">
    <property type="entry name" value="DESUMOYLATING ISOPEPTIDASE 1"/>
    <property type="match status" value="1"/>
</dbReference>
<evidence type="ECO:0000256" key="4">
    <source>
        <dbReference type="SAM" id="MobiDB-lite"/>
    </source>
</evidence>
<evidence type="ECO:0000256" key="3">
    <source>
        <dbReference type="ARBA" id="ARBA00022801"/>
    </source>
</evidence>
<dbReference type="Gene3D" id="3.90.1720.30">
    <property type="entry name" value="PPPDE domains"/>
    <property type="match status" value="1"/>
</dbReference>
<keyword evidence="2" id="KW-0645">Protease</keyword>
<organism evidence="6 7">
    <name type="scientific">Pleodorina starrii</name>
    <dbReference type="NCBI Taxonomy" id="330485"/>
    <lineage>
        <taxon>Eukaryota</taxon>
        <taxon>Viridiplantae</taxon>
        <taxon>Chlorophyta</taxon>
        <taxon>core chlorophytes</taxon>
        <taxon>Chlorophyceae</taxon>
        <taxon>CS clade</taxon>
        <taxon>Chlamydomonadales</taxon>
        <taxon>Volvocaceae</taxon>
        <taxon>Pleodorina</taxon>
    </lineage>
</organism>
<comment type="caution">
    <text evidence="6">The sequence shown here is derived from an EMBL/GenBank/DDBJ whole genome shotgun (WGS) entry which is preliminary data.</text>
</comment>
<reference evidence="6 7" key="1">
    <citation type="journal article" date="2023" name="Commun. Biol.">
        <title>Reorganization of the ancestral sex-determining regions during the evolution of trioecy in Pleodorina starrii.</title>
        <authorList>
            <person name="Takahashi K."/>
            <person name="Suzuki S."/>
            <person name="Kawai-Toyooka H."/>
            <person name="Yamamoto K."/>
            <person name="Hamaji T."/>
            <person name="Ootsuki R."/>
            <person name="Yamaguchi H."/>
            <person name="Kawachi M."/>
            <person name="Higashiyama T."/>
            <person name="Nozaki H."/>
        </authorList>
    </citation>
    <scope>NUCLEOTIDE SEQUENCE [LARGE SCALE GENOMIC DNA]</scope>
    <source>
        <strain evidence="6 7">NIES-4479</strain>
    </source>
</reference>
<dbReference type="InterPro" id="IPR008580">
    <property type="entry name" value="PPPDE_dom"/>
</dbReference>
<dbReference type="PANTHER" id="PTHR12378">
    <property type="entry name" value="DESUMOYLATING ISOPEPTIDASE"/>
    <property type="match status" value="1"/>
</dbReference>
<evidence type="ECO:0000313" key="6">
    <source>
        <dbReference type="EMBL" id="GLC62902.1"/>
    </source>
</evidence>
<dbReference type="PROSITE" id="PS51858">
    <property type="entry name" value="PPPDE"/>
    <property type="match status" value="1"/>
</dbReference>
<keyword evidence="7" id="KW-1185">Reference proteome</keyword>
<dbReference type="Proteomes" id="UP001165080">
    <property type="component" value="Unassembled WGS sequence"/>
</dbReference>
<dbReference type="Pfam" id="PF05903">
    <property type="entry name" value="Peptidase_C97"/>
    <property type="match status" value="1"/>
</dbReference>
<dbReference type="EMBL" id="BRXU01000075">
    <property type="protein sequence ID" value="GLC62902.1"/>
    <property type="molecule type" value="Genomic_DNA"/>
</dbReference>
<dbReference type="GO" id="GO:0006508">
    <property type="term" value="P:proteolysis"/>
    <property type="evidence" value="ECO:0007669"/>
    <property type="project" value="UniProtKB-KW"/>
</dbReference>
<dbReference type="GO" id="GO:0070646">
    <property type="term" value="P:protein modification by small protein removal"/>
    <property type="evidence" value="ECO:0007669"/>
    <property type="project" value="TreeGrafter"/>
</dbReference>
<evidence type="ECO:0000259" key="5">
    <source>
        <dbReference type="PROSITE" id="PS51858"/>
    </source>
</evidence>
<evidence type="ECO:0000256" key="1">
    <source>
        <dbReference type="ARBA" id="ARBA00008140"/>
    </source>
</evidence>
<keyword evidence="3" id="KW-0378">Hydrolase</keyword>
<evidence type="ECO:0000313" key="7">
    <source>
        <dbReference type="Proteomes" id="UP001165080"/>
    </source>
</evidence>
<name>A0A9W6C3U5_9CHLO</name>
<dbReference type="SMART" id="SM01179">
    <property type="entry name" value="DUF862"/>
    <property type="match status" value="1"/>
</dbReference>
<dbReference type="GO" id="GO:0008233">
    <property type="term" value="F:peptidase activity"/>
    <property type="evidence" value="ECO:0007669"/>
    <property type="project" value="UniProtKB-KW"/>
</dbReference>
<feature type="domain" description="PPPDE" evidence="5">
    <location>
        <begin position="5"/>
        <end position="140"/>
    </location>
</feature>
<proteinExistence type="inferred from homology"/>
<accession>A0A9W6C3U5</accession>
<feature type="region of interest" description="Disordered" evidence="4">
    <location>
        <begin position="126"/>
        <end position="164"/>
    </location>
</feature>